<feature type="transmembrane region" description="Helical" evidence="1">
    <location>
        <begin position="145"/>
        <end position="167"/>
    </location>
</feature>
<dbReference type="PANTHER" id="PTHR36434">
    <property type="entry name" value="MEMBRANE PROTEASE YUGP-RELATED"/>
    <property type="match status" value="1"/>
</dbReference>
<comment type="caution">
    <text evidence="2">The sequence shown here is derived from an EMBL/GenBank/DDBJ whole genome shotgun (WGS) entry which is preliminary data.</text>
</comment>
<keyword evidence="3" id="KW-1185">Reference proteome</keyword>
<feature type="transmembrane region" description="Helical" evidence="1">
    <location>
        <begin position="117"/>
        <end position="138"/>
    </location>
</feature>
<dbReference type="Proteomes" id="UP001185659">
    <property type="component" value="Unassembled WGS sequence"/>
</dbReference>
<dbReference type="InterPro" id="IPR007395">
    <property type="entry name" value="Zn_peptidase_2"/>
</dbReference>
<keyword evidence="1" id="KW-0472">Membrane</keyword>
<evidence type="ECO:0000313" key="3">
    <source>
        <dbReference type="Proteomes" id="UP001185659"/>
    </source>
</evidence>
<evidence type="ECO:0000313" key="2">
    <source>
        <dbReference type="EMBL" id="MDV6225415.1"/>
    </source>
</evidence>
<dbReference type="EMBL" id="JAWLIP010000001">
    <property type="protein sequence ID" value="MDV6225415.1"/>
    <property type="molecule type" value="Genomic_DNA"/>
</dbReference>
<name>A0ABU4AGN5_9HYPH</name>
<dbReference type="Pfam" id="PF04298">
    <property type="entry name" value="Zn_peptidase_2"/>
    <property type="match status" value="1"/>
</dbReference>
<keyword evidence="1" id="KW-1133">Transmembrane helix</keyword>
<evidence type="ECO:0000256" key="1">
    <source>
        <dbReference type="SAM" id="Phobius"/>
    </source>
</evidence>
<reference evidence="2 3" key="1">
    <citation type="submission" date="2023-10" db="EMBL/GenBank/DDBJ databases">
        <authorList>
            <person name="Venkata Ramana C."/>
            <person name="Sasikala C."/>
            <person name="Dhurka M."/>
        </authorList>
    </citation>
    <scope>NUCLEOTIDE SEQUENCE [LARGE SCALE GENOMIC DNA]</scope>
    <source>
        <strain evidence="2 3">KCTC 32151</strain>
    </source>
</reference>
<keyword evidence="1" id="KW-0812">Transmembrane</keyword>
<dbReference type="RefSeq" id="WP_317560493.1">
    <property type="nucleotide sequence ID" value="NZ_JAWLIP010000001.1"/>
</dbReference>
<sequence length="226" mass="24310">MLFAVLALLLLAVIVLPQFWVRHTLAKHGDDRPDIPGTGGELARHLLDRFSLPDVPVETSDRGDHYDPQARAVHLSENVYSGRSLTAVAVAAHEVSHAVQHANGERSFRAWQGLARFAMVTDKAAGIFFIAAPFLAILARTPMALVALLAVGVGLLSVRVLVTLATLPVELDASFGKALPVLEKGAYVSETDMPAVRSVLKAAALTYLAAALITLVDLARWVRLLR</sequence>
<accession>A0ABU4AGN5</accession>
<gene>
    <name evidence="2" type="ORF">R2G56_03865</name>
</gene>
<protein>
    <submittedName>
        <fullName evidence="2">Zinc metallopeptidase</fullName>
    </submittedName>
</protein>
<proteinExistence type="predicted"/>
<feature type="transmembrane region" description="Helical" evidence="1">
    <location>
        <begin position="202"/>
        <end position="222"/>
    </location>
</feature>
<dbReference type="PANTHER" id="PTHR36434:SF1">
    <property type="entry name" value="MEMBRANE PROTEASE YUGP-RELATED"/>
    <property type="match status" value="1"/>
</dbReference>
<organism evidence="2 3">
    <name type="scientific">Nitratireductor aquimarinus</name>
    <dbReference type="NCBI Taxonomy" id="889300"/>
    <lineage>
        <taxon>Bacteria</taxon>
        <taxon>Pseudomonadati</taxon>
        <taxon>Pseudomonadota</taxon>
        <taxon>Alphaproteobacteria</taxon>
        <taxon>Hyphomicrobiales</taxon>
        <taxon>Phyllobacteriaceae</taxon>
        <taxon>Nitratireductor</taxon>
    </lineage>
</organism>